<name>A0A7W3QQB6_ACTNM</name>
<evidence type="ECO:0000313" key="2">
    <source>
        <dbReference type="Proteomes" id="UP000572680"/>
    </source>
</evidence>
<evidence type="ECO:0000313" key="1">
    <source>
        <dbReference type="EMBL" id="MBA8955482.1"/>
    </source>
</evidence>
<keyword evidence="2" id="KW-1185">Reference proteome</keyword>
<proteinExistence type="predicted"/>
<dbReference type="RefSeq" id="WP_067831428.1">
    <property type="nucleotide sequence ID" value="NZ_BAAALP010000028.1"/>
</dbReference>
<sequence>MSLTVDDRLLEQARRGEVDDAAFVACVRESLPYAWQVVSEVVARMRATDTGFADNQTPPPDEAARGQLLRALASDAMRGALERHFGVRLAFQNCHRLAAFEPGAAGSAERYATFTSPRAQLLNQSPELVDC</sequence>
<dbReference type="Pfam" id="PF20704">
    <property type="entry name" value="KH_NucS_shadow"/>
    <property type="match status" value="1"/>
</dbReference>
<dbReference type="Proteomes" id="UP000572680">
    <property type="component" value="Unassembled WGS sequence"/>
</dbReference>
<dbReference type="AlphaFoldDB" id="A0A7W3QQB6"/>
<accession>A0A7W3QQB6</accession>
<dbReference type="EMBL" id="JACJIA010000012">
    <property type="protein sequence ID" value="MBA8955482.1"/>
    <property type="molecule type" value="Genomic_DNA"/>
</dbReference>
<reference evidence="1 2" key="1">
    <citation type="submission" date="2020-08" db="EMBL/GenBank/DDBJ databases">
        <title>Genomic Encyclopedia of Type Strains, Phase IV (KMG-IV): sequencing the most valuable type-strain genomes for metagenomic binning, comparative biology and taxonomic classification.</title>
        <authorList>
            <person name="Goeker M."/>
        </authorList>
    </citation>
    <scope>NUCLEOTIDE SEQUENCE [LARGE SCALE GENOMIC DNA]</scope>
    <source>
        <strain evidence="1 2">DSM 44197</strain>
    </source>
</reference>
<dbReference type="NCBIfam" id="NF040488">
    <property type="entry name" value="SCO5389_fam"/>
    <property type="match status" value="1"/>
</dbReference>
<gene>
    <name evidence="1" type="ORF">HNR61_007158</name>
</gene>
<protein>
    <submittedName>
        <fullName evidence="1">Uncharacterized protein</fullName>
    </submittedName>
</protein>
<comment type="caution">
    <text evidence="1">The sequence shown here is derived from an EMBL/GenBank/DDBJ whole genome shotgun (WGS) entry which is preliminary data.</text>
</comment>
<organism evidence="1 2">
    <name type="scientific">Actinomadura namibiensis</name>
    <dbReference type="NCBI Taxonomy" id="182080"/>
    <lineage>
        <taxon>Bacteria</taxon>
        <taxon>Bacillati</taxon>
        <taxon>Actinomycetota</taxon>
        <taxon>Actinomycetes</taxon>
        <taxon>Streptosporangiales</taxon>
        <taxon>Thermomonosporaceae</taxon>
        <taxon>Actinomadura</taxon>
    </lineage>
</organism>